<evidence type="ECO:0000313" key="1">
    <source>
        <dbReference type="EMBL" id="GMF22455.1"/>
    </source>
</evidence>
<accession>A0A9W6WQ23</accession>
<keyword evidence="2" id="KW-1185">Reference proteome</keyword>
<evidence type="ECO:0000313" key="2">
    <source>
        <dbReference type="Proteomes" id="UP001165121"/>
    </source>
</evidence>
<dbReference type="Proteomes" id="UP001165121">
    <property type="component" value="Unassembled WGS sequence"/>
</dbReference>
<dbReference type="OrthoDB" id="94500at2759"/>
<proteinExistence type="predicted"/>
<dbReference type="EMBL" id="BSXT01000252">
    <property type="protein sequence ID" value="GMF22455.1"/>
    <property type="molecule type" value="Genomic_DNA"/>
</dbReference>
<protein>
    <submittedName>
        <fullName evidence="1">Unnamed protein product</fullName>
    </submittedName>
</protein>
<sequence>MWDTYSAVQAPREAVGLCRLANLQHLSFSDLTLMEQCRLYEFANQSACFAADRASLTTPHFSYTSAMARGKRPNLNPSGGAKPKEFTRDTATYEIRQRVLKYFATHSIKETLAKKYPGLDPAARETKRKSIYYWRKMSAKVERACISSKTSTMKIGTT</sequence>
<dbReference type="AlphaFoldDB" id="A0A9W6WQ23"/>
<reference evidence="1" key="1">
    <citation type="submission" date="2023-04" db="EMBL/GenBank/DDBJ databases">
        <title>Phytophthora fragariaefolia NBRC 109709.</title>
        <authorList>
            <person name="Ichikawa N."/>
            <person name="Sato H."/>
            <person name="Tonouchi N."/>
        </authorList>
    </citation>
    <scope>NUCLEOTIDE SEQUENCE</scope>
    <source>
        <strain evidence="1">NBRC 109709</strain>
    </source>
</reference>
<name>A0A9W6WQ23_9STRA</name>
<organism evidence="1 2">
    <name type="scientific">Phytophthora fragariaefolia</name>
    <dbReference type="NCBI Taxonomy" id="1490495"/>
    <lineage>
        <taxon>Eukaryota</taxon>
        <taxon>Sar</taxon>
        <taxon>Stramenopiles</taxon>
        <taxon>Oomycota</taxon>
        <taxon>Peronosporomycetes</taxon>
        <taxon>Peronosporales</taxon>
        <taxon>Peronosporaceae</taxon>
        <taxon>Phytophthora</taxon>
    </lineage>
</organism>
<comment type="caution">
    <text evidence="1">The sequence shown here is derived from an EMBL/GenBank/DDBJ whole genome shotgun (WGS) entry which is preliminary data.</text>
</comment>
<gene>
    <name evidence="1" type="ORF">Pfra01_000330400</name>
</gene>